<gene>
    <name evidence="1" type="ORF">H2198_003093</name>
</gene>
<sequence>MAGLPSKQGDYSAGPGQHVFKGTLYPAEKGTIIRKKLNPSWQSYLAHSRTALIAEIERNARQVGWNRRLYESYARVVQIERGLQLPKWHDELLEEKEWEDASDDSNTTQVDFEEHRPDFAGVGVNPVRSTVGEDNKMEEMRLGEGDSGLVERSTCEELGKEEFIDIMEEHLDQVAGPFGAGLDANEMANVILSTELEDLQKSLASAQSYISGEDTADQIELDDDFVKVDTPVTENKMMYGKS</sequence>
<protein>
    <submittedName>
        <fullName evidence="1">Uncharacterized protein</fullName>
    </submittedName>
</protein>
<evidence type="ECO:0000313" key="2">
    <source>
        <dbReference type="Proteomes" id="UP001172386"/>
    </source>
</evidence>
<organism evidence="1 2">
    <name type="scientific">Neophaeococcomyces mojaviensis</name>
    <dbReference type="NCBI Taxonomy" id="3383035"/>
    <lineage>
        <taxon>Eukaryota</taxon>
        <taxon>Fungi</taxon>
        <taxon>Dikarya</taxon>
        <taxon>Ascomycota</taxon>
        <taxon>Pezizomycotina</taxon>
        <taxon>Eurotiomycetes</taxon>
        <taxon>Chaetothyriomycetidae</taxon>
        <taxon>Chaetothyriales</taxon>
        <taxon>Chaetothyriales incertae sedis</taxon>
        <taxon>Neophaeococcomyces</taxon>
    </lineage>
</organism>
<evidence type="ECO:0000313" key="1">
    <source>
        <dbReference type="EMBL" id="KAJ9659518.1"/>
    </source>
</evidence>
<comment type="caution">
    <text evidence="1">The sequence shown here is derived from an EMBL/GenBank/DDBJ whole genome shotgun (WGS) entry which is preliminary data.</text>
</comment>
<dbReference type="EMBL" id="JAPDRQ010000039">
    <property type="protein sequence ID" value="KAJ9659518.1"/>
    <property type="molecule type" value="Genomic_DNA"/>
</dbReference>
<proteinExistence type="predicted"/>
<name>A0ACC3ACU9_9EURO</name>
<keyword evidence="2" id="KW-1185">Reference proteome</keyword>
<reference evidence="1" key="1">
    <citation type="submission" date="2022-10" db="EMBL/GenBank/DDBJ databases">
        <title>Culturing micro-colonial fungi from biological soil crusts in the Mojave desert and describing Neophaeococcomyces mojavensis, and introducing the new genera and species Taxawa tesnikishii.</title>
        <authorList>
            <person name="Kurbessoian T."/>
            <person name="Stajich J.E."/>
        </authorList>
    </citation>
    <scope>NUCLEOTIDE SEQUENCE</scope>
    <source>
        <strain evidence="1">JES_112</strain>
    </source>
</reference>
<dbReference type="Proteomes" id="UP001172386">
    <property type="component" value="Unassembled WGS sequence"/>
</dbReference>
<accession>A0ACC3ACU9</accession>